<dbReference type="InterPro" id="IPR013221">
    <property type="entry name" value="Mur_ligase_cen"/>
</dbReference>
<dbReference type="InterPro" id="IPR050061">
    <property type="entry name" value="MurCDEF_pg_biosynth"/>
</dbReference>
<gene>
    <name evidence="14" type="primary">murC</name>
    <name evidence="19" type="ORF">COW11_04255</name>
</gene>
<evidence type="ECO:0000256" key="5">
    <source>
        <dbReference type="ARBA" id="ARBA00022598"/>
    </source>
</evidence>
<evidence type="ECO:0000313" key="19">
    <source>
        <dbReference type="EMBL" id="PIW66264.1"/>
    </source>
</evidence>
<keyword evidence="7 14" id="KW-0547">Nucleotide-binding</keyword>
<evidence type="ECO:0000256" key="12">
    <source>
        <dbReference type="ARBA" id="ARBA00023316"/>
    </source>
</evidence>
<keyword evidence="9 14" id="KW-0133">Cell shape</keyword>
<dbReference type="UniPathway" id="UPA00219"/>
<dbReference type="SUPFAM" id="SSF51984">
    <property type="entry name" value="MurCD N-terminal domain"/>
    <property type="match status" value="1"/>
</dbReference>
<dbReference type="InterPro" id="IPR036615">
    <property type="entry name" value="Mur_ligase_C_dom_sf"/>
</dbReference>
<dbReference type="Proteomes" id="UP000231267">
    <property type="component" value="Unassembled WGS sequence"/>
</dbReference>
<evidence type="ECO:0000256" key="15">
    <source>
        <dbReference type="SAM" id="Phobius"/>
    </source>
</evidence>
<dbReference type="EMBL" id="PFGP01000098">
    <property type="protein sequence ID" value="PIW66264.1"/>
    <property type="molecule type" value="Genomic_DNA"/>
</dbReference>
<dbReference type="InterPro" id="IPR005758">
    <property type="entry name" value="UDP-N-AcMur_Ala_ligase_MurC"/>
</dbReference>
<dbReference type="GO" id="GO:0005524">
    <property type="term" value="F:ATP binding"/>
    <property type="evidence" value="ECO:0007669"/>
    <property type="project" value="UniProtKB-UniRule"/>
</dbReference>
<comment type="subcellular location">
    <subcellularLocation>
        <location evidence="1 14">Cytoplasm</location>
    </subcellularLocation>
</comment>
<feature type="transmembrane region" description="Helical" evidence="15">
    <location>
        <begin position="9"/>
        <end position="28"/>
    </location>
</feature>
<evidence type="ECO:0000259" key="18">
    <source>
        <dbReference type="Pfam" id="PF08245"/>
    </source>
</evidence>
<keyword evidence="8 14" id="KW-0067">ATP-binding</keyword>
<evidence type="ECO:0000256" key="9">
    <source>
        <dbReference type="ARBA" id="ARBA00022960"/>
    </source>
</evidence>
<keyword evidence="6 14" id="KW-0132">Cell division</keyword>
<organism evidence="19 20">
    <name type="scientific">Candidatus Taenaricola geysiri</name>
    <dbReference type="NCBI Taxonomy" id="1974752"/>
    <lineage>
        <taxon>Bacteria</taxon>
        <taxon>Pseudomonadati</taxon>
        <taxon>Candidatus Omnitrophota</taxon>
        <taxon>Candidatus Taenaricola</taxon>
    </lineage>
</organism>
<feature type="domain" description="Mur ligase C-terminal" evidence="17">
    <location>
        <begin position="314"/>
        <end position="443"/>
    </location>
</feature>
<dbReference type="PANTHER" id="PTHR43445">
    <property type="entry name" value="UDP-N-ACETYLMURAMATE--L-ALANINE LIGASE-RELATED"/>
    <property type="match status" value="1"/>
</dbReference>
<proteinExistence type="inferred from homology"/>
<evidence type="ECO:0000256" key="3">
    <source>
        <dbReference type="ARBA" id="ARBA00012211"/>
    </source>
</evidence>
<comment type="similarity">
    <text evidence="14">Belongs to the MurCDEF family.</text>
</comment>
<evidence type="ECO:0000256" key="11">
    <source>
        <dbReference type="ARBA" id="ARBA00023306"/>
    </source>
</evidence>
<evidence type="ECO:0000313" key="20">
    <source>
        <dbReference type="Proteomes" id="UP000231267"/>
    </source>
</evidence>
<evidence type="ECO:0000256" key="6">
    <source>
        <dbReference type="ARBA" id="ARBA00022618"/>
    </source>
</evidence>
<dbReference type="SUPFAM" id="SSF53623">
    <property type="entry name" value="MurD-like peptide ligases, catalytic domain"/>
    <property type="match status" value="1"/>
</dbReference>
<feature type="domain" description="Mur ligase central" evidence="18">
    <location>
        <begin position="113"/>
        <end position="291"/>
    </location>
</feature>
<evidence type="ECO:0000256" key="14">
    <source>
        <dbReference type="HAMAP-Rule" id="MF_00046"/>
    </source>
</evidence>
<keyword evidence="5 14" id="KW-0436">Ligase</keyword>
<dbReference type="InterPro" id="IPR036565">
    <property type="entry name" value="Mur-like_cat_sf"/>
</dbReference>
<dbReference type="GO" id="GO:0009252">
    <property type="term" value="P:peptidoglycan biosynthetic process"/>
    <property type="evidence" value="ECO:0007669"/>
    <property type="project" value="UniProtKB-UniRule"/>
</dbReference>
<name>A0A2J0LHD3_9BACT</name>
<evidence type="ECO:0000256" key="8">
    <source>
        <dbReference type="ARBA" id="ARBA00022840"/>
    </source>
</evidence>
<dbReference type="PANTHER" id="PTHR43445:SF3">
    <property type="entry name" value="UDP-N-ACETYLMURAMATE--L-ALANINE LIGASE"/>
    <property type="match status" value="1"/>
</dbReference>
<evidence type="ECO:0000256" key="4">
    <source>
        <dbReference type="ARBA" id="ARBA00022490"/>
    </source>
</evidence>
<keyword evidence="10 14" id="KW-0573">Peptidoglycan synthesis</keyword>
<protein>
    <recommendedName>
        <fullName evidence="3 14">UDP-N-acetylmuramate--L-alanine ligase</fullName>
        <ecNumber evidence="3 14">6.3.2.8</ecNumber>
    </recommendedName>
    <alternativeName>
        <fullName evidence="14">UDP-N-acetylmuramoyl-L-alanine synthetase</fullName>
    </alternativeName>
</protein>
<dbReference type="Pfam" id="PF02875">
    <property type="entry name" value="Mur_ligase_C"/>
    <property type="match status" value="1"/>
</dbReference>
<evidence type="ECO:0000256" key="13">
    <source>
        <dbReference type="ARBA" id="ARBA00047833"/>
    </source>
</evidence>
<dbReference type="Pfam" id="PF01225">
    <property type="entry name" value="Mur_ligase"/>
    <property type="match status" value="1"/>
</dbReference>
<comment type="function">
    <text evidence="14">Cell wall formation.</text>
</comment>
<dbReference type="SUPFAM" id="SSF53244">
    <property type="entry name" value="MurD-like peptide ligases, peptide-binding domain"/>
    <property type="match status" value="1"/>
</dbReference>
<keyword evidence="15" id="KW-0472">Membrane</keyword>
<dbReference type="Gene3D" id="3.40.50.720">
    <property type="entry name" value="NAD(P)-binding Rossmann-like Domain"/>
    <property type="match status" value="1"/>
</dbReference>
<dbReference type="GO" id="GO:0051301">
    <property type="term" value="P:cell division"/>
    <property type="evidence" value="ECO:0007669"/>
    <property type="project" value="UniProtKB-KW"/>
</dbReference>
<dbReference type="Pfam" id="PF08245">
    <property type="entry name" value="Mur_ligase_M"/>
    <property type="match status" value="1"/>
</dbReference>
<dbReference type="InterPro" id="IPR000713">
    <property type="entry name" value="Mur_ligase_N"/>
</dbReference>
<evidence type="ECO:0000256" key="1">
    <source>
        <dbReference type="ARBA" id="ARBA00004496"/>
    </source>
</evidence>
<evidence type="ECO:0000256" key="10">
    <source>
        <dbReference type="ARBA" id="ARBA00022984"/>
    </source>
</evidence>
<keyword evidence="15" id="KW-0812">Transmembrane</keyword>
<keyword evidence="11 14" id="KW-0131">Cell cycle</keyword>
<keyword evidence="12 14" id="KW-0961">Cell wall biogenesis/degradation</keyword>
<keyword evidence="4 14" id="KW-0963">Cytoplasm</keyword>
<dbReference type="Gene3D" id="3.40.1190.10">
    <property type="entry name" value="Mur-like, catalytic domain"/>
    <property type="match status" value="1"/>
</dbReference>
<comment type="caution">
    <text evidence="19">The sequence shown here is derived from an EMBL/GenBank/DDBJ whole genome shotgun (WGS) entry which is preliminary data.</text>
</comment>
<dbReference type="Gene3D" id="3.90.190.20">
    <property type="entry name" value="Mur ligase, C-terminal domain"/>
    <property type="match status" value="1"/>
</dbReference>
<reference evidence="19 20" key="1">
    <citation type="submission" date="2017-09" db="EMBL/GenBank/DDBJ databases">
        <title>Depth-based differentiation of microbial function through sediment-hosted aquifers and enrichment of novel symbionts in the deep terrestrial subsurface.</title>
        <authorList>
            <person name="Probst A.J."/>
            <person name="Ladd B."/>
            <person name="Jarett J.K."/>
            <person name="Geller-Mcgrath D.E."/>
            <person name="Sieber C.M."/>
            <person name="Emerson J.B."/>
            <person name="Anantharaman K."/>
            <person name="Thomas B.C."/>
            <person name="Malmstrom R."/>
            <person name="Stieglmeier M."/>
            <person name="Klingl A."/>
            <person name="Woyke T."/>
            <person name="Ryan C.M."/>
            <person name="Banfield J.F."/>
        </authorList>
    </citation>
    <scope>NUCLEOTIDE SEQUENCE [LARGE SCALE GENOMIC DNA]</scope>
    <source>
        <strain evidence="19">CG12_big_fil_rev_8_21_14_0_65_43_15</strain>
    </source>
</reference>
<comment type="catalytic activity">
    <reaction evidence="13 14">
        <text>UDP-N-acetyl-alpha-D-muramate + L-alanine + ATP = UDP-N-acetyl-alpha-D-muramoyl-L-alanine + ADP + phosphate + H(+)</text>
        <dbReference type="Rhea" id="RHEA:23372"/>
        <dbReference type="ChEBI" id="CHEBI:15378"/>
        <dbReference type="ChEBI" id="CHEBI:30616"/>
        <dbReference type="ChEBI" id="CHEBI:43474"/>
        <dbReference type="ChEBI" id="CHEBI:57972"/>
        <dbReference type="ChEBI" id="CHEBI:70757"/>
        <dbReference type="ChEBI" id="CHEBI:83898"/>
        <dbReference type="ChEBI" id="CHEBI:456216"/>
        <dbReference type="EC" id="6.3.2.8"/>
    </reaction>
</comment>
<evidence type="ECO:0000259" key="16">
    <source>
        <dbReference type="Pfam" id="PF01225"/>
    </source>
</evidence>
<keyword evidence="15" id="KW-1133">Transmembrane helix</keyword>
<feature type="domain" description="Mur ligase N-terminal catalytic" evidence="16">
    <location>
        <begin position="9"/>
        <end position="108"/>
    </location>
</feature>
<dbReference type="AlphaFoldDB" id="A0A2J0LHD3"/>
<dbReference type="NCBIfam" id="TIGR01082">
    <property type="entry name" value="murC"/>
    <property type="match status" value="1"/>
</dbReference>
<dbReference type="GO" id="GO:0071555">
    <property type="term" value="P:cell wall organization"/>
    <property type="evidence" value="ECO:0007669"/>
    <property type="project" value="UniProtKB-KW"/>
</dbReference>
<evidence type="ECO:0000256" key="7">
    <source>
        <dbReference type="ARBA" id="ARBA00022741"/>
    </source>
</evidence>
<sequence>MKYLNAKKHIFFIAIGGIGMSAIALVLLKKGFKISGSDIKPNSLTEKLAESGAGIYFSHKAGNLKPDVDLVIYSSCINNANPEMLEAKSRGIKTVSRGTMLAELVAEKKGIAVCGCHGKTTTSGMIATLLREAGLDPTALIGGEVNYFGSNACFGRGDYLVTEADESDGSFLKLKPFYSVLTNIDEDHMDYFKDKSTLVRRFAQYVSNIKKGGSLIYSCDDPRLVLLKKYSCADNISYGFTGSACVRAKNITAKGYDSSFDCYYKKDFMGRFKIRVPGGHNVSNALAAVCVGVKLGLGAAEIKSGLLSFTGTKRRFQVHGCFSGVTVVEDYAHHPAEIAATLKAARHFKPKRVIGVFQPHRFTRTLYLADRFAGCFNLSNYLILTDIYSASENAIKGITGRVLYDKVKKFGHKHAVYIEKNRIADHICRIKKPGDMVIVLGAGDINEIAQELARKIR</sequence>
<accession>A0A2J0LHD3</accession>
<dbReference type="InterPro" id="IPR004101">
    <property type="entry name" value="Mur_ligase_C"/>
</dbReference>
<comment type="pathway">
    <text evidence="2 14">Cell wall biogenesis; peptidoglycan biosynthesis.</text>
</comment>
<dbReference type="HAMAP" id="MF_00046">
    <property type="entry name" value="MurC"/>
    <property type="match status" value="1"/>
</dbReference>
<evidence type="ECO:0000256" key="2">
    <source>
        <dbReference type="ARBA" id="ARBA00004752"/>
    </source>
</evidence>
<dbReference type="GO" id="GO:0005737">
    <property type="term" value="C:cytoplasm"/>
    <property type="evidence" value="ECO:0007669"/>
    <property type="project" value="UniProtKB-SubCell"/>
</dbReference>
<dbReference type="GO" id="GO:0008763">
    <property type="term" value="F:UDP-N-acetylmuramate-L-alanine ligase activity"/>
    <property type="evidence" value="ECO:0007669"/>
    <property type="project" value="UniProtKB-UniRule"/>
</dbReference>
<feature type="binding site" evidence="14">
    <location>
        <begin position="115"/>
        <end position="121"/>
    </location>
    <ligand>
        <name>ATP</name>
        <dbReference type="ChEBI" id="CHEBI:30616"/>
    </ligand>
</feature>
<evidence type="ECO:0000259" key="17">
    <source>
        <dbReference type="Pfam" id="PF02875"/>
    </source>
</evidence>
<dbReference type="GO" id="GO:0008360">
    <property type="term" value="P:regulation of cell shape"/>
    <property type="evidence" value="ECO:0007669"/>
    <property type="project" value="UniProtKB-KW"/>
</dbReference>
<dbReference type="EC" id="6.3.2.8" evidence="3 14"/>